<organism evidence="1 2">
    <name type="scientific">Heterobasidion irregulare (strain TC 32-1)</name>
    <dbReference type="NCBI Taxonomy" id="747525"/>
    <lineage>
        <taxon>Eukaryota</taxon>
        <taxon>Fungi</taxon>
        <taxon>Dikarya</taxon>
        <taxon>Basidiomycota</taxon>
        <taxon>Agaricomycotina</taxon>
        <taxon>Agaricomycetes</taxon>
        <taxon>Russulales</taxon>
        <taxon>Bondarzewiaceae</taxon>
        <taxon>Heterobasidion</taxon>
        <taxon>Heterobasidion annosum species complex</taxon>
    </lineage>
</organism>
<dbReference type="EMBL" id="KI925458">
    <property type="protein sequence ID" value="ETW82084.1"/>
    <property type="molecule type" value="Genomic_DNA"/>
</dbReference>
<accession>W4K8K5</accession>
<feature type="non-terminal residue" evidence="1">
    <location>
        <position position="1"/>
    </location>
</feature>
<dbReference type="GeneID" id="20675893"/>
<dbReference type="KEGG" id="hir:HETIRDRAFT_44888"/>
<dbReference type="HOGENOM" id="CLU_2711580_0_0_1"/>
<reference evidence="1 2" key="1">
    <citation type="journal article" date="2012" name="New Phytol.">
        <title>Insight into trade-off between wood decay and parasitism from the genome of a fungal forest pathogen.</title>
        <authorList>
            <person name="Olson A."/>
            <person name="Aerts A."/>
            <person name="Asiegbu F."/>
            <person name="Belbahri L."/>
            <person name="Bouzid O."/>
            <person name="Broberg A."/>
            <person name="Canback B."/>
            <person name="Coutinho P.M."/>
            <person name="Cullen D."/>
            <person name="Dalman K."/>
            <person name="Deflorio G."/>
            <person name="van Diepen L.T."/>
            <person name="Dunand C."/>
            <person name="Duplessis S."/>
            <person name="Durling M."/>
            <person name="Gonthier P."/>
            <person name="Grimwood J."/>
            <person name="Fossdal C.G."/>
            <person name="Hansson D."/>
            <person name="Henrissat B."/>
            <person name="Hietala A."/>
            <person name="Himmelstrand K."/>
            <person name="Hoffmeister D."/>
            <person name="Hogberg N."/>
            <person name="James T.Y."/>
            <person name="Karlsson M."/>
            <person name="Kohler A."/>
            <person name="Kues U."/>
            <person name="Lee Y.H."/>
            <person name="Lin Y.C."/>
            <person name="Lind M."/>
            <person name="Lindquist E."/>
            <person name="Lombard V."/>
            <person name="Lucas S."/>
            <person name="Lunden K."/>
            <person name="Morin E."/>
            <person name="Murat C."/>
            <person name="Park J."/>
            <person name="Raffaello T."/>
            <person name="Rouze P."/>
            <person name="Salamov A."/>
            <person name="Schmutz J."/>
            <person name="Solheim H."/>
            <person name="Stahlberg J."/>
            <person name="Velez H."/>
            <person name="de Vries R.P."/>
            <person name="Wiebenga A."/>
            <person name="Woodward S."/>
            <person name="Yakovlev I."/>
            <person name="Garbelotto M."/>
            <person name="Martin F."/>
            <person name="Grigoriev I.V."/>
            <person name="Stenlid J."/>
        </authorList>
    </citation>
    <scope>NUCLEOTIDE SEQUENCE [LARGE SCALE GENOMIC DNA]</scope>
    <source>
        <strain evidence="1 2">TC 32-1</strain>
    </source>
</reference>
<dbReference type="InParanoid" id="W4K8K5"/>
<name>W4K8K5_HETIT</name>
<evidence type="ECO:0000313" key="1">
    <source>
        <dbReference type="EMBL" id="ETW82084.1"/>
    </source>
</evidence>
<dbReference type="RefSeq" id="XP_009545795.1">
    <property type="nucleotide sequence ID" value="XM_009547500.1"/>
</dbReference>
<protein>
    <submittedName>
        <fullName evidence="1">Uncharacterized protein</fullName>
    </submittedName>
</protein>
<keyword evidence="2" id="KW-1185">Reference proteome</keyword>
<evidence type="ECO:0000313" key="2">
    <source>
        <dbReference type="Proteomes" id="UP000030671"/>
    </source>
</evidence>
<dbReference type="Proteomes" id="UP000030671">
    <property type="component" value="Unassembled WGS sequence"/>
</dbReference>
<dbReference type="AlphaFoldDB" id="W4K8K5"/>
<proteinExistence type="predicted"/>
<sequence length="73" mass="8562">KKTLFELLYRYQPWAYPSVIGNTNVPITNTYLKALQYIRKEAQASLKIIVKAMQIQHDYSRIDLLSFKKGDQV</sequence>
<gene>
    <name evidence="1" type="ORF">HETIRDRAFT_44888</name>
</gene>